<dbReference type="SMART" id="SM00382">
    <property type="entry name" value="AAA"/>
    <property type="match status" value="1"/>
</dbReference>
<keyword evidence="3" id="KW-0547">Nucleotide-binding</keyword>
<dbReference type="Gene3D" id="3.40.50.300">
    <property type="entry name" value="P-loop containing nucleotide triphosphate hydrolases"/>
    <property type="match status" value="1"/>
</dbReference>
<dbReference type="GO" id="GO:0005737">
    <property type="term" value="C:cytoplasm"/>
    <property type="evidence" value="ECO:0007669"/>
    <property type="project" value="UniProtKB-SubCell"/>
</dbReference>
<gene>
    <name evidence="7" type="ORF">AC482_00495</name>
</gene>
<dbReference type="FunFam" id="3.40.50.300:FF:001054">
    <property type="entry name" value="ATPase, AAA family, putative"/>
    <property type="match status" value="1"/>
</dbReference>
<dbReference type="Gene3D" id="1.10.8.60">
    <property type="match status" value="1"/>
</dbReference>
<name>A0A0M0BSE9_9ARCH</name>
<dbReference type="Proteomes" id="UP000037210">
    <property type="component" value="Unassembled WGS sequence"/>
</dbReference>
<dbReference type="AlphaFoldDB" id="A0A0M0BSE9"/>
<evidence type="ECO:0000256" key="2">
    <source>
        <dbReference type="ARBA" id="ARBA00022490"/>
    </source>
</evidence>
<dbReference type="Pfam" id="PF00004">
    <property type="entry name" value="AAA"/>
    <property type="match status" value="1"/>
</dbReference>
<organism evidence="7 8">
    <name type="scientific">miscellaneous Crenarchaeota group-15 archaeon DG-45</name>
    <dbReference type="NCBI Taxonomy" id="1685127"/>
    <lineage>
        <taxon>Archaea</taxon>
        <taxon>Candidatus Bathyarchaeota</taxon>
        <taxon>MCG-15</taxon>
    </lineage>
</organism>
<feature type="domain" description="AAA+ ATPase" evidence="5">
    <location>
        <begin position="145"/>
        <end position="285"/>
    </location>
</feature>
<dbReference type="InterPro" id="IPR027417">
    <property type="entry name" value="P-loop_NTPase"/>
</dbReference>
<sequence>MAYTELEQRAIEFATKAVEHDNQGEREKALEHYKKAVELLRTLIEINPAYDLNRFYTQRAYVYQRRIEVLKRVELNESESIEFTDVSGKPQLNRTDDLSLILEQTSEEKPNVKWSDVIGLNDVKRAIREAIIYPIQRPDLFPLGWPRGILLFGPPGCGKTLIAAAVATEINAAFISVDPSSIMSKWLGDAEKNVARIFKWARAQSEKNRPVIILIDEVDSLIGKRQNEVGGEVRVRNQLLKETDGIIDKNKKIYIYVIGATNKPWDLDGPFIRRFQKRFYVPLPDEDTRFEMFKFYTKDIVLDPRVSLKELAMRTKGYSGSDIRDICQDVYMKKVSHLFETGQAGDVQKKPKPVEMADFKNGLVARKPSVLPQMAAAYEAWISLLQAA</sequence>
<evidence type="ECO:0000259" key="6">
    <source>
        <dbReference type="SMART" id="SM00745"/>
    </source>
</evidence>
<dbReference type="InterPro" id="IPR050304">
    <property type="entry name" value="MT-severing_AAA_ATPase"/>
</dbReference>
<keyword evidence="4" id="KW-0067">ATP-binding</keyword>
<dbReference type="Gene3D" id="1.20.58.80">
    <property type="entry name" value="Phosphotransferase system, lactose/cellobiose-type IIA subunit"/>
    <property type="match status" value="1"/>
</dbReference>
<evidence type="ECO:0000256" key="4">
    <source>
        <dbReference type="ARBA" id="ARBA00022840"/>
    </source>
</evidence>
<dbReference type="PANTHER" id="PTHR23074">
    <property type="entry name" value="AAA DOMAIN-CONTAINING"/>
    <property type="match status" value="1"/>
</dbReference>
<evidence type="ECO:0000259" key="5">
    <source>
        <dbReference type="SMART" id="SM00382"/>
    </source>
</evidence>
<dbReference type="InterPro" id="IPR007330">
    <property type="entry name" value="MIT_dom"/>
</dbReference>
<dbReference type="InterPro" id="IPR041569">
    <property type="entry name" value="AAA_lid_3"/>
</dbReference>
<dbReference type="GO" id="GO:0005524">
    <property type="term" value="F:ATP binding"/>
    <property type="evidence" value="ECO:0007669"/>
    <property type="project" value="UniProtKB-KW"/>
</dbReference>
<dbReference type="Pfam" id="PF04212">
    <property type="entry name" value="MIT"/>
    <property type="match status" value="1"/>
</dbReference>
<accession>A0A0M0BSE9</accession>
<dbReference type="SUPFAM" id="SSF52540">
    <property type="entry name" value="P-loop containing nucleoside triphosphate hydrolases"/>
    <property type="match status" value="1"/>
</dbReference>
<reference evidence="7 8" key="1">
    <citation type="submission" date="2015-06" db="EMBL/GenBank/DDBJ databases">
        <title>New insights into the roles of widespread benthic archaea in carbon and nitrogen cycling.</title>
        <authorList>
            <person name="Lazar C.S."/>
            <person name="Baker B.J."/>
            <person name="Seitz K.W."/>
            <person name="Hyde A.S."/>
            <person name="Dick G.J."/>
            <person name="Hinrichs K.-U."/>
            <person name="Teske A.P."/>
        </authorList>
    </citation>
    <scope>NUCLEOTIDE SEQUENCE [LARGE SCALE GENOMIC DNA]</scope>
    <source>
        <strain evidence="7">DG-45</strain>
    </source>
</reference>
<comment type="caution">
    <text evidence="7">The sequence shown here is derived from an EMBL/GenBank/DDBJ whole genome shotgun (WGS) entry which is preliminary data.</text>
</comment>
<protein>
    <recommendedName>
        <fullName evidence="9">AAA family ATPase</fullName>
    </recommendedName>
</protein>
<dbReference type="PANTHER" id="PTHR23074:SF83">
    <property type="entry name" value="VACUOLAR PROTEIN SORTING-ASSOCIATED PROTEIN 4A"/>
    <property type="match status" value="1"/>
</dbReference>
<evidence type="ECO:0000313" key="8">
    <source>
        <dbReference type="Proteomes" id="UP000037210"/>
    </source>
</evidence>
<dbReference type="GO" id="GO:0016887">
    <property type="term" value="F:ATP hydrolysis activity"/>
    <property type="evidence" value="ECO:0007669"/>
    <property type="project" value="InterPro"/>
</dbReference>
<dbReference type="EMBL" id="LFWZ01000003">
    <property type="protein sequence ID" value="KON31503.1"/>
    <property type="molecule type" value="Genomic_DNA"/>
</dbReference>
<proteinExistence type="predicted"/>
<comment type="subcellular location">
    <subcellularLocation>
        <location evidence="1">Cytoplasm</location>
    </subcellularLocation>
</comment>
<dbReference type="PATRIC" id="fig|1685127.3.peg.1703"/>
<evidence type="ECO:0000256" key="3">
    <source>
        <dbReference type="ARBA" id="ARBA00022741"/>
    </source>
</evidence>
<dbReference type="SUPFAM" id="SSF116846">
    <property type="entry name" value="MIT domain"/>
    <property type="match status" value="1"/>
</dbReference>
<keyword evidence="2" id="KW-0963">Cytoplasm</keyword>
<dbReference type="SMART" id="SM00745">
    <property type="entry name" value="MIT"/>
    <property type="match status" value="1"/>
</dbReference>
<dbReference type="InterPro" id="IPR003593">
    <property type="entry name" value="AAA+_ATPase"/>
</dbReference>
<dbReference type="InterPro" id="IPR003959">
    <property type="entry name" value="ATPase_AAA_core"/>
</dbReference>
<feature type="domain" description="MIT" evidence="6">
    <location>
        <begin position="3"/>
        <end position="80"/>
    </location>
</feature>
<evidence type="ECO:0000313" key="7">
    <source>
        <dbReference type="EMBL" id="KON31503.1"/>
    </source>
</evidence>
<dbReference type="Pfam" id="PF17862">
    <property type="entry name" value="AAA_lid_3"/>
    <property type="match status" value="1"/>
</dbReference>
<evidence type="ECO:0000256" key="1">
    <source>
        <dbReference type="ARBA" id="ARBA00004496"/>
    </source>
</evidence>
<dbReference type="InterPro" id="IPR036181">
    <property type="entry name" value="MIT_dom_sf"/>
</dbReference>
<evidence type="ECO:0008006" key="9">
    <source>
        <dbReference type="Google" id="ProtNLM"/>
    </source>
</evidence>